<keyword evidence="1" id="KW-0732">Signal</keyword>
<gene>
    <name evidence="2" type="ORF">SAMN05216490_3439</name>
</gene>
<dbReference type="EMBL" id="LT629740">
    <property type="protein sequence ID" value="SDT42688.1"/>
    <property type="molecule type" value="Genomic_DNA"/>
</dbReference>
<evidence type="ECO:0000313" key="3">
    <source>
        <dbReference type="Proteomes" id="UP000199679"/>
    </source>
</evidence>
<dbReference type="RefSeq" id="WP_091375610.1">
    <property type="nucleotide sequence ID" value="NZ_LT629740.1"/>
</dbReference>
<evidence type="ECO:0000256" key="1">
    <source>
        <dbReference type="SAM" id="SignalP"/>
    </source>
</evidence>
<dbReference type="OrthoDB" id="735059at2"/>
<protein>
    <recommendedName>
        <fullName evidence="4">Beta-barrel porin-2, OmpL-like. bbp2</fullName>
    </recommendedName>
</protein>
<feature type="signal peptide" evidence="1">
    <location>
        <begin position="1"/>
        <end position="24"/>
    </location>
</feature>
<evidence type="ECO:0000313" key="2">
    <source>
        <dbReference type="EMBL" id="SDT42688.1"/>
    </source>
</evidence>
<accession>A0A1H2A9Q4</accession>
<reference evidence="2 3" key="1">
    <citation type="submission" date="2016-10" db="EMBL/GenBank/DDBJ databases">
        <authorList>
            <person name="de Groot N.N."/>
        </authorList>
    </citation>
    <scope>NUCLEOTIDE SEQUENCE [LARGE SCALE GENOMIC DNA]</scope>
    <source>
        <strain evidence="2 3">MP1X4</strain>
    </source>
</reference>
<dbReference type="Proteomes" id="UP000199679">
    <property type="component" value="Chromosome I"/>
</dbReference>
<organism evidence="2 3">
    <name type="scientific">Mucilaginibacter mallensis</name>
    <dbReference type="NCBI Taxonomy" id="652787"/>
    <lineage>
        <taxon>Bacteria</taxon>
        <taxon>Pseudomonadati</taxon>
        <taxon>Bacteroidota</taxon>
        <taxon>Sphingobacteriia</taxon>
        <taxon>Sphingobacteriales</taxon>
        <taxon>Sphingobacteriaceae</taxon>
        <taxon>Mucilaginibacter</taxon>
    </lineage>
</organism>
<keyword evidence="3" id="KW-1185">Reference proteome</keyword>
<feature type="chain" id="PRO_5009268578" description="Beta-barrel porin-2, OmpL-like. bbp2" evidence="1">
    <location>
        <begin position="25"/>
        <end position="364"/>
    </location>
</feature>
<dbReference type="STRING" id="652787.SAMN05216490_3439"/>
<proteinExistence type="predicted"/>
<sequence>MKTITRTTLTICLLTLLVQTQTFAQGCVAIRSTGGICVMNEHPDSTETNGKKGYWIYNNNDRYYKSFRHFIGKQEQFQRTALHNNVINKVFTQDNTFTRVFDDRWSVSADLPIADNSRSQLAGTGRFSTHSFGIGDISVTGLYWLFDPKKATKGNIQAGLGLKFATGQYDYQDYFKTASGSRVLAPVDQSIQLGDGGTGVALTVNAYYNFTHTFGLYGNFFYLANPRDVNGTPTSTTTPASATKIAVTSDVESVPDQYLIRFGASLAVHKFNFSLGMRDDCLPVHDLIGGSDGFRRPGYIIAAEPGITYSFKNIALYAYVPIAIIRDRTQSVPDIRQTELTGTYAHGDAAFADYVVNVGISVKF</sequence>
<name>A0A1H2A9Q4_MUCMA</name>
<dbReference type="AlphaFoldDB" id="A0A1H2A9Q4"/>
<dbReference type="PROSITE" id="PS51257">
    <property type="entry name" value="PROKAR_LIPOPROTEIN"/>
    <property type="match status" value="1"/>
</dbReference>
<evidence type="ECO:0008006" key="4">
    <source>
        <dbReference type="Google" id="ProtNLM"/>
    </source>
</evidence>